<dbReference type="RefSeq" id="XP_018034642.1">
    <property type="nucleotide sequence ID" value="XM_018182100.1"/>
</dbReference>
<sequence>MAPKPDDARSDADLWMIYANKIRETYFAGQDVGTHNRIYIPPLNTQAILAGDTIEQAVTNYGVARAGDSLITPDNPMMTFSGETYSQKCLRYLQSVQLGGVSDLGLEQIARDRKNAITEKQTTFNQTQNDAVAAYQSDPVRDPSQSFSDWVLDKYPAYGEAKDDLAGAVNSYDQIMTQIYGAGFKSLSKDQKTVAAACDAQVKSIYNMEVSAALIGSKDIVTGPKTYAPAYHISQGYPTAVKGWIRRAADLNPPSAGFSFSSKDASNYSWAQVGYSSTRLGASVGWAPFFRAEYTYNKEKKTEDVNVGSQSSEIKFELKALGIQSFDIYPDNSWAPQDLKKNYPHLFASASPDLWDPMFRASYVVVGYNVSIKITMDKSTYDKIKSSIQTASSHSGGASASLFGFKLNLGGNASYSEENSTDYDKVKTNDSEYSFEIPASNNTLPVLLATLGTEVAPKNS</sequence>
<accession>A0A177CBW9</accession>
<dbReference type="InParanoid" id="A0A177CBW9"/>
<dbReference type="AlphaFoldDB" id="A0A177CBW9"/>
<evidence type="ECO:0000313" key="1">
    <source>
        <dbReference type="EMBL" id="OAG04277.1"/>
    </source>
</evidence>
<evidence type="ECO:0000313" key="2">
    <source>
        <dbReference type="Proteomes" id="UP000077069"/>
    </source>
</evidence>
<dbReference type="GeneID" id="28765586"/>
<proteinExistence type="predicted"/>
<dbReference type="Proteomes" id="UP000077069">
    <property type="component" value="Unassembled WGS sequence"/>
</dbReference>
<gene>
    <name evidence="1" type="ORF">CC84DRAFT_1207412</name>
</gene>
<keyword evidence="2" id="KW-1185">Reference proteome</keyword>
<dbReference type="EMBL" id="KV441554">
    <property type="protein sequence ID" value="OAG04277.1"/>
    <property type="molecule type" value="Genomic_DNA"/>
</dbReference>
<dbReference type="OrthoDB" id="3744687at2759"/>
<reference evidence="1 2" key="1">
    <citation type="submission" date="2016-05" db="EMBL/GenBank/DDBJ databases">
        <title>Comparative analysis of secretome profiles of manganese(II)-oxidizing ascomycete fungi.</title>
        <authorList>
            <consortium name="DOE Joint Genome Institute"/>
            <person name="Zeiner C.A."/>
            <person name="Purvine S.O."/>
            <person name="Zink E.M."/>
            <person name="Wu S."/>
            <person name="Pasa-Tolic L."/>
            <person name="Chaput D.L."/>
            <person name="Haridas S."/>
            <person name="Grigoriev I.V."/>
            <person name="Santelli C.M."/>
            <person name="Hansel C.M."/>
        </authorList>
    </citation>
    <scope>NUCLEOTIDE SEQUENCE [LARGE SCALE GENOMIC DNA]</scope>
    <source>
        <strain evidence="1 2">AP3s5-JAC2a</strain>
    </source>
</reference>
<protein>
    <submittedName>
        <fullName evidence="1">Uncharacterized protein</fullName>
    </submittedName>
</protein>
<name>A0A177CBW9_9PLEO</name>
<organism evidence="1 2">
    <name type="scientific">Paraphaeosphaeria sporulosa</name>
    <dbReference type="NCBI Taxonomy" id="1460663"/>
    <lineage>
        <taxon>Eukaryota</taxon>
        <taxon>Fungi</taxon>
        <taxon>Dikarya</taxon>
        <taxon>Ascomycota</taxon>
        <taxon>Pezizomycotina</taxon>
        <taxon>Dothideomycetes</taxon>
        <taxon>Pleosporomycetidae</taxon>
        <taxon>Pleosporales</taxon>
        <taxon>Massarineae</taxon>
        <taxon>Didymosphaeriaceae</taxon>
        <taxon>Paraphaeosphaeria</taxon>
    </lineage>
</organism>